<dbReference type="AlphaFoldDB" id="A0A398CGU9"/>
<keyword evidence="2" id="KW-0012">Acyltransferase</keyword>
<feature type="domain" description="N-acetyltransferase" evidence="3">
    <location>
        <begin position="7"/>
        <end position="156"/>
    </location>
</feature>
<organism evidence="4 5">
    <name type="scientific">Cohnella faecalis</name>
    <dbReference type="NCBI Taxonomy" id="2315694"/>
    <lineage>
        <taxon>Bacteria</taxon>
        <taxon>Bacillati</taxon>
        <taxon>Bacillota</taxon>
        <taxon>Bacilli</taxon>
        <taxon>Bacillales</taxon>
        <taxon>Paenibacillaceae</taxon>
        <taxon>Cohnella</taxon>
    </lineage>
</organism>
<dbReference type="PROSITE" id="PS51186">
    <property type="entry name" value="GNAT"/>
    <property type="match status" value="1"/>
</dbReference>
<dbReference type="InterPro" id="IPR016181">
    <property type="entry name" value="Acyl_CoA_acyltransferase"/>
</dbReference>
<evidence type="ECO:0000256" key="1">
    <source>
        <dbReference type="ARBA" id="ARBA00022679"/>
    </source>
</evidence>
<evidence type="ECO:0000313" key="4">
    <source>
        <dbReference type="EMBL" id="RIE01973.1"/>
    </source>
</evidence>
<dbReference type="Proteomes" id="UP000266340">
    <property type="component" value="Unassembled WGS sequence"/>
</dbReference>
<comment type="caution">
    <text evidence="4">The sequence shown here is derived from an EMBL/GenBank/DDBJ whole genome shotgun (WGS) entry which is preliminary data.</text>
</comment>
<evidence type="ECO:0000259" key="3">
    <source>
        <dbReference type="PROSITE" id="PS51186"/>
    </source>
</evidence>
<dbReference type="Gene3D" id="3.40.630.30">
    <property type="match status" value="1"/>
</dbReference>
<keyword evidence="1 4" id="KW-0808">Transferase</keyword>
<accession>A0A398CGU9</accession>
<dbReference type="Pfam" id="PF00583">
    <property type="entry name" value="Acetyltransf_1"/>
    <property type="match status" value="1"/>
</dbReference>
<evidence type="ECO:0000256" key="2">
    <source>
        <dbReference type="ARBA" id="ARBA00023315"/>
    </source>
</evidence>
<dbReference type="PANTHER" id="PTHR43877">
    <property type="entry name" value="AMINOALKYLPHOSPHONATE N-ACETYLTRANSFERASE-RELATED-RELATED"/>
    <property type="match status" value="1"/>
</dbReference>
<dbReference type="RefSeq" id="WP_119150016.1">
    <property type="nucleotide sequence ID" value="NZ_JBHSOV010000020.1"/>
</dbReference>
<keyword evidence="5" id="KW-1185">Reference proteome</keyword>
<sequence>MSTPTVAKVRFVSPADSDLAYLIGRLDEDLLRRYPAESVHGLDFADPRIDDIAFVVAYLNGTAIGCGAIRPLDEKCTELKRFYVEPECRGTGVAASMLLELESEAGRRGFESIRLETGALQPEAIRFYEKNGYAPIPPFGEYVDCELSLCYEKDVRSS</sequence>
<proteinExistence type="predicted"/>
<dbReference type="EMBL" id="QXJM01000039">
    <property type="protein sequence ID" value="RIE01973.1"/>
    <property type="molecule type" value="Genomic_DNA"/>
</dbReference>
<dbReference type="CDD" id="cd04301">
    <property type="entry name" value="NAT_SF"/>
    <property type="match status" value="1"/>
</dbReference>
<dbReference type="InterPro" id="IPR050832">
    <property type="entry name" value="Bact_Acetyltransf"/>
</dbReference>
<dbReference type="SUPFAM" id="SSF55729">
    <property type="entry name" value="Acyl-CoA N-acyltransferases (Nat)"/>
    <property type="match status" value="1"/>
</dbReference>
<evidence type="ECO:0000313" key="5">
    <source>
        <dbReference type="Proteomes" id="UP000266340"/>
    </source>
</evidence>
<dbReference type="InterPro" id="IPR000182">
    <property type="entry name" value="GNAT_dom"/>
</dbReference>
<dbReference type="GO" id="GO:0016747">
    <property type="term" value="F:acyltransferase activity, transferring groups other than amino-acyl groups"/>
    <property type="evidence" value="ECO:0007669"/>
    <property type="project" value="InterPro"/>
</dbReference>
<protein>
    <submittedName>
        <fullName evidence="4">GNAT family N-acetyltransferase</fullName>
    </submittedName>
</protein>
<gene>
    <name evidence="4" type="ORF">D3H35_14480</name>
</gene>
<dbReference type="PANTHER" id="PTHR43877:SF2">
    <property type="entry name" value="AMINOALKYLPHOSPHONATE N-ACETYLTRANSFERASE-RELATED"/>
    <property type="match status" value="1"/>
</dbReference>
<dbReference type="OrthoDB" id="67353at2"/>
<name>A0A398CGU9_9BACL</name>
<reference evidence="4 5" key="1">
    <citation type="submission" date="2018-09" db="EMBL/GenBank/DDBJ databases">
        <title>Cohnella cavernae sp. nov., isolated from a karst cave.</title>
        <authorList>
            <person name="Zhu H."/>
        </authorList>
    </citation>
    <scope>NUCLEOTIDE SEQUENCE [LARGE SCALE GENOMIC DNA]</scope>
    <source>
        <strain evidence="4 5">K2E09-144</strain>
    </source>
</reference>